<dbReference type="Gene3D" id="2.60.210.10">
    <property type="entry name" value="Apoptosis, Tumor Necrosis Factor Receptor Associated Protein 2, Chain A"/>
    <property type="match status" value="1"/>
</dbReference>
<dbReference type="GO" id="GO:0043161">
    <property type="term" value="P:proteasome-mediated ubiquitin-dependent protein catabolic process"/>
    <property type="evidence" value="ECO:0007669"/>
    <property type="project" value="TreeGrafter"/>
</dbReference>
<evidence type="ECO:0000256" key="1">
    <source>
        <dbReference type="ARBA" id="ARBA00000900"/>
    </source>
</evidence>
<evidence type="ECO:0000256" key="4">
    <source>
        <dbReference type="ARBA" id="ARBA00004906"/>
    </source>
</evidence>
<evidence type="ECO:0000256" key="13">
    <source>
        <dbReference type="ARBA" id="ARBA00022833"/>
    </source>
</evidence>
<evidence type="ECO:0000313" key="21">
    <source>
        <dbReference type="Proteomes" id="UP000079169"/>
    </source>
</evidence>
<dbReference type="Pfam" id="PF03145">
    <property type="entry name" value="Sina_TRAF"/>
    <property type="match status" value="1"/>
</dbReference>
<dbReference type="Gene3D" id="3.30.40.10">
    <property type="entry name" value="Zinc/RING finger domain, C3HC4 (zinc finger)"/>
    <property type="match status" value="2"/>
</dbReference>
<evidence type="ECO:0000256" key="15">
    <source>
        <dbReference type="ARBA" id="ARBA00023305"/>
    </source>
</evidence>
<protein>
    <recommendedName>
        <fullName evidence="19">E3 ubiquitin-protein ligase</fullName>
        <ecNumber evidence="19">2.3.2.27</ecNumber>
    </recommendedName>
</protein>
<evidence type="ECO:0000256" key="10">
    <source>
        <dbReference type="ARBA" id="ARBA00022723"/>
    </source>
</evidence>
<evidence type="ECO:0000256" key="2">
    <source>
        <dbReference type="ARBA" id="ARBA00004123"/>
    </source>
</evidence>
<dbReference type="GO" id="GO:0030154">
    <property type="term" value="P:cell differentiation"/>
    <property type="evidence" value="ECO:0007669"/>
    <property type="project" value="UniProtKB-ARBA"/>
</dbReference>
<keyword evidence="21" id="KW-1185">Reference proteome</keyword>
<organism evidence="22">
    <name type="scientific">Diaphorina citri</name>
    <name type="common">Asian citrus psyllid</name>
    <dbReference type="NCBI Taxonomy" id="121845"/>
    <lineage>
        <taxon>Eukaryota</taxon>
        <taxon>Metazoa</taxon>
        <taxon>Ecdysozoa</taxon>
        <taxon>Arthropoda</taxon>
        <taxon>Hexapoda</taxon>
        <taxon>Insecta</taxon>
        <taxon>Pterygota</taxon>
        <taxon>Neoptera</taxon>
        <taxon>Paraneoptera</taxon>
        <taxon>Hemiptera</taxon>
        <taxon>Sternorrhyncha</taxon>
        <taxon>Psylloidea</taxon>
        <taxon>Psyllidae</taxon>
        <taxon>Diaphorininae</taxon>
        <taxon>Diaphorina</taxon>
    </lineage>
</organism>
<keyword evidence="13 19" id="KW-0862">Zinc</keyword>
<comment type="pathway">
    <text evidence="4 19">Protein modification; protein ubiquitination.</text>
</comment>
<reference evidence="22" key="1">
    <citation type="submission" date="2023-09" db="UniProtKB">
        <authorList>
            <consortium name="RefSeq"/>
        </authorList>
    </citation>
    <scope>IDENTIFICATION</scope>
</reference>
<evidence type="ECO:0000256" key="18">
    <source>
        <dbReference type="PROSITE-ProRule" id="PRU00455"/>
    </source>
</evidence>
<dbReference type="PaxDb" id="121845-A0A1S3D0Z8"/>
<gene>
    <name evidence="22 23" type="primary">LOC103509065</name>
</gene>
<comment type="subcellular location">
    <subcellularLocation>
        <location evidence="3">Cytoplasm</location>
    </subcellularLocation>
    <subcellularLocation>
        <location evidence="2">Nucleus</location>
    </subcellularLocation>
</comment>
<dbReference type="Proteomes" id="UP000079169">
    <property type="component" value="Unplaced"/>
</dbReference>
<dbReference type="OMA" id="TSIAQFC"/>
<dbReference type="GO" id="GO:0007601">
    <property type="term" value="P:visual perception"/>
    <property type="evidence" value="ECO:0007669"/>
    <property type="project" value="UniProtKB-KW"/>
</dbReference>
<dbReference type="FunFam" id="3.30.40.10:FF:000063">
    <property type="entry name" value="E3 ubiquitin-protein ligase"/>
    <property type="match status" value="1"/>
</dbReference>
<dbReference type="GeneID" id="103509065"/>
<dbReference type="InterPro" id="IPR013083">
    <property type="entry name" value="Znf_RING/FYVE/PHD"/>
</dbReference>
<evidence type="ECO:0000256" key="16">
    <source>
        <dbReference type="ARBA" id="ARBA00060311"/>
    </source>
</evidence>
<dbReference type="GO" id="GO:0005634">
    <property type="term" value="C:nucleus"/>
    <property type="evidence" value="ECO:0007669"/>
    <property type="project" value="UniProtKB-SubCell"/>
</dbReference>
<dbReference type="FunFam" id="2.60.210.10:FF:000002">
    <property type="entry name" value="E3 ubiquitin-protein ligase"/>
    <property type="match status" value="1"/>
</dbReference>
<name>A0A1S3D0Z8_DIACI</name>
<proteinExistence type="inferred from homology"/>
<evidence type="ECO:0000256" key="7">
    <source>
        <dbReference type="ARBA" id="ARBA00022490"/>
    </source>
</evidence>
<dbReference type="FunFam" id="3.30.40.10:FF:000041">
    <property type="entry name" value="E3 ubiquitin-protein ligase SINAT3"/>
    <property type="match status" value="1"/>
</dbReference>
<dbReference type="GO" id="GO:0008270">
    <property type="term" value="F:zinc ion binding"/>
    <property type="evidence" value="ECO:0007669"/>
    <property type="project" value="UniProtKB-KW"/>
</dbReference>
<dbReference type="CDD" id="cd03829">
    <property type="entry name" value="Sina"/>
    <property type="match status" value="1"/>
</dbReference>
<dbReference type="SUPFAM" id="SSF49599">
    <property type="entry name" value="TRAF domain-like"/>
    <property type="match status" value="1"/>
</dbReference>
<comment type="function">
    <text evidence="19">E3 ubiquitin-protein ligase that mediates ubiquitination and subsequent proteasomal degradation of target proteins. E3 ubiquitin ligases accept ubiquitin from an E2 ubiquitin-conjugating enzyme in the form of a thioester and then directly transfers the ubiquitin to targeted substrates.</text>
</comment>
<dbReference type="InterPro" id="IPR018121">
    <property type="entry name" value="7-in-absentia-prot_TRAF-dom"/>
</dbReference>
<dbReference type="InterPro" id="IPR013010">
    <property type="entry name" value="Znf_SIAH"/>
</dbReference>
<evidence type="ECO:0000256" key="3">
    <source>
        <dbReference type="ARBA" id="ARBA00004496"/>
    </source>
</evidence>
<dbReference type="Pfam" id="PF21361">
    <property type="entry name" value="Sina_ZnF"/>
    <property type="match status" value="1"/>
</dbReference>
<dbReference type="AlphaFoldDB" id="A0A1S3D0Z8"/>
<accession>A0A1S3D0Z8</accession>
<evidence type="ECO:0000256" key="12">
    <source>
        <dbReference type="ARBA" id="ARBA00022786"/>
    </source>
</evidence>
<comment type="catalytic activity">
    <reaction evidence="1 19">
        <text>S-ubiquitinyl-[E2 ubiquitin-conjugating enzyme]-L-cysteine + [acceptor protein]-L-lysine = [E2 ubiquitin-conjugating enzyme]-L-cysteine + N(6)-ubiquitinyl-[acceptor protein]-L-lysine.</text>
        <dbReference type="EC" id="2.3.2.27"/>
    </reaction>
</comment>
<evidence type="ECO:0000256" key="11">
    <source>
        <dbReference type="ARBA" id="ARBA00022771"/>
    </source>
</evidence>
<keyword evidence="7" id="KW-0963">Cytoplasm</keyword>
<dbReference type="GO" id="GO:0005737">
    <property type="term" value="C:cytoplasm"/>
    <property type="evidence" value="ECO:0007669"/>
    <property type="project" value="UniProtKB-SubCell"/>
</dbReference>
<dbReference type="RefSeq" id="XP_008471877.1">
    <property type="nucleotide sequence ID" value="XM_008473655.3"/>
</dbReference>
<dbReference type="GO" id="GO:0016567">
    <property type="term" value="P:protein ubiquitination"/>
    <property type="evidence" value="ECO:0007669"/>
    <property type="project" value="UniProtKB-UniPathway"/>
</dbReference>
<dbReference type="OrthoDB" id="6590493at2759"/>
<dbReference type="EC" id="2.3.2.27" evidence="19"/>
<evidence type="ECO:0000313" key="23">
    <source>
        <dbReference type="RefSeq" id="XP_026679308.1"/>
    </source>
</evidence>
<sequence>MNNKMSDSTMNNTVGIVGSRRHEPTHPSMCPGTSTDLASLFECPVCFDYVLPPIIQCQSGHLVCSNCRPKLSCCSTCRGPLGNIRNLAMEKVAETVTFPCRYQMNGCNVVLLHTEKPEHEDACEYRPYHCPCPGASCKWSGALDQVMGHLNQSHKTITTLQGEDIVFLATDINLAGAVDWVMMQSCFGHHFMLVLEKQEIDGRQHFFAIVQLIGSRKQAEHFTYRLELNGHRRRLTWEATPRSIHEGIASAIMNSDCLVFDSNIAQLFADNKNLGINVTIATV</sequence>
<dbReference type="PANTHER" id="PTHR45877:SF2">
    <property type="entry name" value="E3 UBIQUITIN-PROTEIN LIGASE SINA-RELATED"/>
    <property type="match status" value="1"/>
</dbReference>
<keyword evidence="14" id="KW-0539">Nucleus</keyword>
<comment type="domain">
    <text evidence="19">The RING-type zinc finger domain is essential for ubiquitin ligase activity.</text>
</comment>
<dbReference type="PROSITE" id="PS51081">
    <property type="entry name" value="ZF_SIAH"/>
    <property type="match status" value="1"/>
</dbReference>
<dbReference type="GO" id="GO:0061630">
    <property type="term" value="F:ubiquitin protein ligase activity"/>
    <property type="evidence" value="ECO:0007669"/>
    <property type="project" value="UniProtKB-EC"/>
</dbReference>
<keyword evidence="11 18" id="KW-0863">Zinc-finger</keyword>
<evidence type="ECO:0000256" key="8">
    <source>
        <dbReference type="ARBA" id="ARBA00022606"/>
    </source>
</evidence>
<evidence type="ECO:0000256" key="19">
    <source>
        <dbReference type="RuleBase" id="RU201113"/>
    </source>
</evidence>
<dbReference type="PANTHER" id="PTHR45877">
    <property type="entry name" value="E3 UBIQUITIN-PROTEIN LIGASE SIAH2"/>
    <property type="match status" value="1"/>
</dbReference>
<feature type="domain" description="SIAH-type" evidence="20">
    <location>
        <begin position="95"/>
        <end position="155"/>
    </location>
</feature>
<evidence type="ECO:0000256" key="6">
    <source>
        <dbReference type="ARBA" id="ARBA00022473"/>
    </source>
</evidence>
<keyword evidence="12 19" id="KW-0833">Ubl conjugation pathway</keyword>
<keyword evidence="15" id="KW-0844">Vision</keyword>
<comment type="similarity">
    <text evidence="5 19">Belongs to the SINA (Seven in absentia) family.</text>
</comment>
<evidence type="ECO:0000313" key="22">
    <source>
        <dbReference type="RefSeq" id="XP_008471877.1"/>
    </source>
</evidence>
<dbReference type="RefSeq" id="XP_026679308.1">
    <property type="nucleotide sequence ID" value="XM_026823507.1"/>
</dbReference>
<dbReference type="STRING" id="121845.A0A1S3D0Z8"/>
<keyword evidence="9" id="KW-0808">Transferase</keyword>
<keyword evidence="8" id="KW-0716">Sensory transduction</keyword>
<comment type="function">
    <text evidence="16">E3 ubiquitin-protein ligase that is required for specification of R7 photoreceptor cell fate in the eye by mediating the ubiquitination and subsequent proteasomal degradation of Tramtrack (ttk). E3 Ubiquitin ligases accept ubiquitin from an E2 ubiquitin-conjugating enzyme in the form of a thioester and then directly transfers the ubiquitin to targeted substrates. Acts via the formation of a complex with ebi and phyl that ubiquitinates the transcription repressor ttk, a general inhibitor of photoreceptor differentiation, in a subset of photoreceptor cells in the eye, leading to the differentiation of cells into neurons. Also involved in external sensory organ development.</text>
</comment>
<keyword evidence="10 19" id="KW-0479">Metal-binding</keyword>
<keyword evidence="6" id="KW-0217">Developmental protein</keyword>
<dbReference type="UniPathway" id="UPA00143"/>
<dbReference type="Pfam" id="PF21362">
    <property type="entry name" value="Sina_RING"/>
    <property type="match status" value="1"/>
</dbReference>
<dbReference type="KEGG" id="dci:103509065"/>
<evidence type="ECO:0000256" key="14">
    <source>
        <dbReference type="ARBA" id="ARBA00023242"/>
    </source>
</evidence>
<evidence type="ECO:0000256" key="9">
    <source>
        <dbReference type="ARBA" id="ARBA00022679"/>
    </source>
</evidence>
<dbReference type="InterPro" id="IPR049548">
    <property type="entry name" value="Sina-like_RING"/>
</dbReference>
<comment type="subunit">
    <text evidence="17">Component of some E3 complex at least composed of sina, ebi and phyl. Interacts with eff.</text>
</comment>
<evidence type="ECO:0000256" key="5">
    <source>
        <dbReference type="ARBA" id="ARBA00009119"/>
    </source>
</evidence>
<evidence type="ECO:0000256" key="17">
    <source>
        <dbReference type="ARBA" id="ARBA00062579"/>
    </source>
</evidence>
<dbReference type="InterPro" id="IPR004162">
    <property type="entry name" value="SINA-like_animal"/>
</dbReference>
<dbReference type="InterPro" id="IPR008974">
    <property type="entry name" value="TRAF-like"/>
</dbReference>
<dbReference type="GO" id="GO:0031624">
    <property type="term" value="F:ubiquitin conjugating enzyme binding"/>
    <property type="evidence" value="ECO:0007669"/>
    <property type="project" value="TreeGrafter"/>
</dbReference>
<evidence type="ECO:0000259" key="20">
    <source>
        <dbReference type="PROSITE" id="PS51081"/>
    </source>
</evidence>
<comment type="domain">
    <text evidence="19">The SBD domain (substrate-binding domain) mediates the interaction with substrate proteins. It is related to the TRAF family.</text>
</comment>